<gene>
    <name evidence="8" type="ORF">FHS39_004999</name>
</gene>
<dbReference type="InterPro" id="IPR016032">
    <property type="entry name" value="Sig_transdc_resp-reg_C-effctor"/>
</dbReference>
<dbReference type="SUPFAM" id="SSF52540">
    <property type="entry name" value="P-loop containing nucleoside triphosphate hydrolases"/>
    <property type="match status" value="1"/>
</dbReference>
<evidence type="ECO:0000256" key="2">
    <source>
        <dbReference type="ARBA" id="ARBA00023012"/>
    </source>
</evidence>
<dbReference type="SMART" id="SM00862">
    <property type="entry name" value="Trans_reg_C"/>
    <property type="match status" value="1"/>
</dbReference>
<evidence type="ECO:0000256" key="6">
    <source>
        <dbReference type="PROSITE-ProRule" id="PRU01091"/>
    </source>
</evidence>
<reference evidence="8 9" key="1">
    <citation type="submission" date="2020-08" db="EMBL/GenBank/DDBJ databases">
        <title>Genomic Encyclopedia of Type Strains, Phase III (KMG-III): the genomes of soil and plant-associated and newly described type strains.</title>
        <authorList>
            <person name="Whitman W."/>
        </authorList>
    </citation>
    <scope>NUCLEOTIDE SEQUENCE [LARGE SCALE GENOMIC DNA]</scope>
    <source>
        <strain evidence="8 9">CECT 3266</strain>
    </source>
</reference>
<dbReference type="Gene3D" id="3.40.50.300">
    <property type="entry name" value="P-loop containing nucleotide triphosphate hydrolases"/>
    <property type="match status" value="1"/>
</dbReference>
<protein>
    <submittedName>
        <fullName evidence="8">DNA-binding SARP family transcriptional activator</fullName>
    </submittedName>
</protein>
<dbReference type="InterPro" id="IPR005158">
    <property type="entry name" value="BTAD"/>
</dbReference>
<feature type="domain" description="OmpR/PhoB-type" evidence="7">
    <location>
        <begin position="1"/>
        <end position="90"/>
    </location>
</feature>
<name>A0A7W7LT82_9ACTN</name>
<dbReference type="Proteomes" id="UP000556084">
    <property type="component" value="Unassembled WGS sequence"/>
</dbReference>
<dbReference type="InterPro" id="IPR001867">
    <property type="entry name" value="OmpR/PhoB-type_DNA-bd"/>
</dbReference>
<evidence type="ECO:0000313" key="9">
    <source>
        <dbReference type="Proteomes" id="UP000556084"/>
    </source>
</evidence>
<dbReference type="GO" id="GO:0043531">
    <property type="term" value="F:ADP binding"/>
    <property type="evidence" value="ECO:0007669"/>
    <property type="project" value="InterPro"/>
</dbReference>
<dbReference type="PRINTS" id="PR00364">
    <property type="entry name" value="DISEASERSIST"/>
</dbReference>
<dbReference type="InterPro" id="IPR027417">
    <property type="entry name" value="P-loop_NTPase"/>
</dbReference>
<keyword evidence="5" id="KW-0804">Transcription</keyword>
<comment type="similarity">
    <text evidence="1">Belongs to the AfsR/DnrI/RedD regulatory family.</text>
</comment>
<evidence type="ECO:0000256" key="5">
    <source>
        <dbReference type="ARBA" id="ARBA00023163"/>
    </source>
</evidence>
<evidence type="ECO:0000256" key="4">
    <source>
        <dbReference type="ARBA" id="ARBA00023125"/>
    </source>
</evidence>
<dbReference type="Pfam" id="PF13191">
    <property type="entry name" value="AAA_16"/>
    <property type="match status" value="1"/>
</dbReference>
<dbReference type="GO" id="GO:0000160">
    <property type="term" value="P:phosphorelay signal transduction system"/>
    <property type="evidence" value="ECO:0007669"/>
    <property type="project" value="UniProtKB-KW"/>
</dbReference>
<dbReference type="CDD" id="cd15831">
    <property type="entry name" value="BTAD"/>
    <property type="match status" value="1"/>
</dbReference>
<dbReference type="SUPFAM" id="SSF48452">
    <property type="entry name" value="TPR-like"/>
    <property type="match status" value="1"/>
</dbReference>
<keyword evidence="9" id="KW-1185">Reference proteome</keyword>
<dbReference type="Gene3D" id="1.10.10.10">
    <property type="entry name" value="Winged helix-like DNA-binding domain superfamily/Winged helix DNA-binding domain"/>
    <property type="match status" value="1"/>
</dbReference>
<dbReference type="GO" id="GO:0003677">
    <property type="term" value="F:DNA binding"/>
    <property type="evidence" value="ECO:0007669"/>
    <property type="project" value="UniProtKB-UniRule"/>
</dbReference>
<dbReference type="EMBL" id="JACHJH010000011">
    <property type="protein sequence ID" value="MBB4895917.1"/>
    <property type="molecule type" value="Genomic_DNA"/>
</dbReference>
<dbReference type="InterPro" id="IPR011990">
    <property type="entry name" value="TPR-like_helical_dom_sf"/>
</dbReference>
<accession>A0A7W7LT82</accession>
<evidence type="ECO:0000256" key="1">
    <source>
        <dbReference type="ARBA" id="ARBA00005820"/>
    </source>
</evidence>
<sequence length="641" mass="69694">MDFRLLGSVGARRGAEPIEISGTKENTLLAALLLARGKVVSDERLTTLLWGWDPPKTVSAQIYTYISRLRKRLGADVEFIRRQPGYLLDIHDSRLDLAEFEKLGQLGGAALQEGHHAVAAGTLRTALGLWSGEALANVTPQLAQAYVPQLEETWATVLEQRIEADLALGAHQELIAELTGLVAEYPLRERLRALLMTALYRCGRQADALHVFYEGRQVLSDELGIDPSTTLTDVYQAVLNGAPHLDAQSRPDVDVSARPAARECIPSTLPPDLPDFVGREELVKKLYALLRPVHDGAGHDRARRILVTGMGGVGKTALALHLSHSLRASFSDGQIYVNLRYPNGGPKDPKEVLVGMLHALGEDLDSDRETLDDLVRRYRIATFGKHMLIILDNAVGDLQLEPLLPNSSAPTVLITGRTRMASVSEANTLQVGPMSRADAFLLLTAVVGAGRMAESSGEARDIIAHCAGLPLALRIVGTRLAGRTHWTAAVRLAARLGNPRARLDELRLGDLDVRRSLYASVIQLQPECQVFLSRLARTGRRAASAADVAAELVMPVEHAEQMLETLVDGALMNVVGVDGEKRLIYRLHDLVHLLALEIAEEVPAVVRTPSSPRPWARAVSKMTAAPARLPSMLGRPSSVCQ</sequence>
<evidence type="ECO:0000256" key="3">
    <source>
        <dbReference type="ARBA" id="ARBA00023015"/>
    </source>
</evidence>
<dbReference type="SMART" id="SM01043">
    <property type="entry name" value="BTAD"/>
    <property type="match status" value="1"/>
</dbReference>
<dbReference type="AlphaFoldDB" id="A0A7W7LT82"/>
<organism evidence="8 9">
    <name type="scientific">Streptomyces olivoverticillatus</name>
    <dbReference type="NCBI Taxonomy" id="66427"/>
    <lineage>
        <taxon>Bacteria</taxon>
        <taxon>Bacillati</taxon>
        <taxon>Actinomycetota</taxon>
        <taxon>Actinomycetes</taxon>
        <taxon>Kitasatosporales</taxon>
        <taxon>Streptomycetaceae</taxon>
        <taxon>Streptomyces</taxon>
    </lineage>
</organism>
<dbReference type="PANTHER" id="PTHR35807">
    <property type="entry name" value="TRANSCRIPTIONAL REGULATOR REDD-RELATED"/>
    <property type="match status" value="1"/>
</dbReference>
<keyword evidence="4 6" id="KW-0238">DNA-binding</keyword>
<dbReference type="GO" id="GO:0006355">
    <property type="term" value="P:regulation of DNA-templated transcription"/>
    <property type="evidence" value="ECO:0007669"/>
    <property type="project" value="InterPro"/>
</dbReference>
<dbReference type="PANTHER" id="PTHR35807:SF1">
    <property type="entry name" value="TRANSCRIPTIONAL REGULATOR REDD"/>
    <property type="match status" value="1"/>
</dbReference>
<evidence type="ECO:0000259" key="7">
    <source>
        <dbReference type="PROSITE" id="PS51755"/>
    </source>
</evidence>
<comment type="caution">
    <text evidence="8">The sequence shown here is derived from an EMBL/GenBank/DDBJ whole genome shotgun (WGS) entry which is preliminary data.</text>
</comment>
<dbReference type="InterPro" id="IPR051677">
    <property type="entry name" value="AfsR-DnrI-RedD_regulator"/>
</dbReference>
<dbReference type="PROSITE" id="PS51755">
    <property type="entry name" value="OMPR_PHOB"/>
    <property type="match status" value="1"/>
</dbReference>
<dbReference type="SUPFAM" id="SSF46894">
    <property type="entry name" value="C-terminal effector domain of the bipartite response regulators"/>
    <property type="match status" value="1"/>
</dbReference>
<dbReference type="Pfam" id="PF00486">
    <property type="entry name" value="Trans_reg_C"/>
    <property type="match status" value="1"/>
</dbReference>
<keyword evidence="3" id="KW-0805">Transcription regulation</keyword>
<dbReference type="RefSeq" id="WP_184351712.1">
    <property type="nucleotide sequence ID" value="NZ_JACHJH010000011.1"/>
</dbReference>
<dbReference type="InterPro" id="IPR041664">
    <property type="entry name" value="AAA_16"/>
</dbReference>
<keyword evidence="2" id="KW-0902">Two-component regulatory system</keyword>
<dbReference type="Pfam" id="PF03704">
    <property type="entry name" value="BTAD"/>
    <property type="match status" value="1"/>
</dbReference>
<evidence type="ECO:0000313" key="8">
    <source>
        <dbReference type="EMBL" id="MBB4895917.1"/>
    </source>
</evidence>
<dbReference type="InterPro" id="IPR036388">
    <property type="entry name" value="WH-like_DNA-bd_sf"/>
</dbReference>
<proteinExistence type="inferred from homology"/>
<dbReference type="Gene3D" id="1.25.40.10">
    <property type="entry name" value="Tetratricopeptide repeat domain"/>
    <property type="match status" value="1"/>
</dbReference>
<feature type="DNA-binding region" description="OmpR/PhoB-type" evidence="6">
    <location>
        <begin position="1"/>
        <end position="90"/>
    </location>
</feature>